<name>A0A679FX09_9BACL</name>
<feature type="transmembrane region" description="Helical" evidence="6">
    <location>
        <begin position="336"/>
        <end position="356"/>
    </location>
</feature>
<evidence type="ECO:0000259" key="7">
    <source>
        <dbReference type="PROSITE" id="PS50850"/>
    </source>
</evidence>
<evidence type="ECO:0000256" key="5">
    <source>
        <dbReference type="ARBA" id="ARBA00023136"/>
    </source>
</evidence>
<keyword evidence="5 6" id="KW-0472">Membrane</keyword>
<feature type="domain" description="Major facilitator superfamily (MFS) profile" evidence="7">
    <location>
        <begin position="20"/>
        <end position="390"/>
    </location>
</feature>
<feature type="transmembrane region" description="Helical" evidence="6">
    <location>
        <begin position="54"/>
        <end position="74"/>
    </location>
</feature>
<evidence type="ECO:0000256" key="1">
    <source>
        <dbReference type="ARBA" id="ARBA00004651"/>
    </source>
</evidence>
<evidence type="ECO:0000256" key="2">
    <source>
        <dbReference type="ARBA" id="ARBA00022448"/>
    </source>
</evidence>
<comment type="subcellular location">
    <subcellularLocation>
        <location evidence="1">Cell membrane</location>
        <topology evidence="1">Multi-pass membrane protein</topology>
    </subcellularLocation>
</comment>
<dbReference type="PANTHER" id="PTHR23531">
    <property type="entry name" value="QUINOLENE RESISTANCE PROTEIN NORA"/>
    <property type="match status" value="1"/>
</dbReference>
<keyword evidence="4 6" id="KW-1133">Transmembrane helix</keyword>
<feature type="transmembrane region" description="Helical" evidence="6">
    <location>
        <begin position="86"/>
        <end position="112"/>
    </location>
</feature>
<dbReference type="Gene3D" id="1.20.1250.20">
    <property type="entry name" value="MFS general substrate transporter like domains"/>
    <property type="match status" value="1"/>
</dbReference>
<evidence type="ECO:0000256" key="3">
    <source>
        <dbReference type="ARBA" id="ARBA00022692"/>
    </source>
</evidence>
<dbReference type="Proteomes" id="UP000501421">
    <property type="component" value="Chromosome"/>
</dbReference>
<feature type="transmembrane region" description="Helical" evidence="6">
    <location>
        <begin position="362"/>
        <end position="386"/>
    </location>
</feature>
<dbReference type="RefSeq" id="WP_033018672.1">
    <property type="nucleotide sequence ID" value="NZ_AP022557.1"/>
</dbReference>
<dbReference type="InterPro" id="IPR020846">
    <property type="entry name" value="MFS_dom"/>
</dbReference>
<dbReference type="Pfam" id="PF07690">
    <property type="entry name" value="MFS_1"/>
    <property type="match status" value="1"/>
</dbReference>
<feature type="transmembrane region" description="Helical" evidence="6">
    <location>
        <begin position="21"/>
        <end position="42"/>
    </location>
</feature>
<protein>
    <submittedName>
        <fullName evidence="8">MFS transporter</fullName>
    </submittedName>
</protein>
<organism evidence="8 9">
    <name type="scientific">Geobacillus subterraneus</name>
    <dbReference type="NCBI Taxonomy" id="129338"/>
    <lineage>
        <taxon>Bacteria</taxon>
        <taxon>Bacillati</taxon>
        <taxon>Bacillota</taxon>
        <taxon>Bacilli</taxon>
        <taxon>Bacillales</taxon>
        <taxon>Anoxybacillaceae</taxon>
        <taxon>Geobacillus</taxon>
    </lineage>
</organism>
<proteinExistence type="predicted"/>
<feature type="transmembrane region" description="Helical" evidence="6">
    <location>
        <begin position="175"/>
        <end position="195"/>
    </location>
</feature>
<feature type="transmembrane region" description="Helical" evidence="6">
    <location>
        <begin position="118"/>
        <end position="136"/>
    </location>
</feature>
<dbReference type="SUPFAM" id="SSF103473">
    <property type="entry name" value="MFS general substrate transporter"/>
    <property type="match status" value="1"/>
</dbReference>
<reference evidence="9" key="1">
    <citation type="journal article" date="2020" name="Microbiol. Resour. Announc.">
        <title>Complete Genome Sequence of Geobacillus sp. Strain E55-1, Isolated from Mine Geyser in Japan.</title>
        <authorList>
            <person name="Miyazaki K."/>
            <person name="Hase E."/>
            <person name="Tokito N."/>
        </authorList>
    </citation>
    <scope>NUCLEOTIDE SEQUENCE [LARGE SCALE GENOMIC DNA]</scope>
    <source>
        <strain evidence="9">E55-1</strain>
    </source>
</reference>
<feature type="transmembrane region" description="Helical" evidence="6">
    <location>
        <begin position="148"/>
        <end position="169"/>
    </location>
</feature>
<feature type="transmembrane region" description="Helical" evidence="6">
    <location>
        <begin position="216"/>
        <end position="237"/>
    </location>
</feature>
<keyword evidence="3 6" id="KW-0812">Transmembrane</keyword>
<keyword evidence="9" id="KW-1185">Reference proteome</keyword>
<sequence length="401" mass="43735">MGAQQQPVVTEQKEKIWTRNFLFICLANFFVFLGFQMTLPTIPLFVEHLGGNDQLIGLVVGIFTFSALVVRPFAGHALETKGRRFVFLLGLLIFVISVGSYSLISSIFFLFFMRVIQGIGWGFSTTASGTVATDIIPASRRGEGMGYYGLSGNIALAFGPSLGLALAASIPFNRLFLICAALGVASLAFAAAITYKKAEAKHGQKESKWDLYEKTALIPSVLLFFLTVTFGGIASFLPLYTAQKDIGGLQLYFLLYALALMVTRTFAGQWYDRKGHRAVFLPGAGLILLAMLLLAWLPGEWALLAAAVLYGFGFGMVQPGLQAWSVERAPVHRKGMANATFFSFFDLGVGIGAMVFGQISHWFGYPAIYLSAACSVLVSMFVYLAVLRKEQPFPPRQGNKA</sequence>
<dbReference type="InterPro" id="IPR036259">
    <property type="entry name" value="MFS_trans_sf"/>
</dbReference>
<feature type="transmembrane region" description="Helical" evidence="6">
    <location>
        <begin position="249"/>
        <end position="267"/>
    </location>
</feature>
<dbReference type="GO" id="GO:0022857">
    <property type="term" value="F:transmembrane transporter activity"/>
    <property type="evidence" value="ECO:0007669"/>
    <property type="project" value="InterPro"/>
</dbReference>
<dbReference type="PROSITE" id="PS50850">
    <property type="entry name" value="MFS"/>
    <property type="match status" value="1"/>
</dbReference>
<evidence type="ECO:0000313" key="9">
    <source>
        <dbReference type="Proteomes" id="UP000501421"/>
    </source>
</evidence>
<dbReference type="EMBL" id="AP022557">
    <property type="protein sequence ID" value="BBW97334.1"/>
    <property type="molecule type" value="Genomic_DNA"/>
</dbReference>
<dbReference type="PANTHER" id="PTHR23531:SF2">
    <property type="entry name" value="PERMEASE"/>
    <property type="match status" value="1"/>
</dbReference>
<dbReference type="GO" id="GO:0005886">
    <property type="term" value="C:plasma membrane"/>
    <property type="evidence" value="ECO:0007669"/>
    <property type="project" value="UniProtKB-SubCell"/>
</dbReference>
<dbReference type="AlphaFoldDB" id="A0A679FX09"/>
<feature type="transmembrane region" description="Helical" evidence="6">
    <location>
        <begin position="279"/>
        <end position="297"/>
    </location>
</feature>
<evidence type="ECO:0000256" key="4">
    <source>
        <dbReference type="ARBA" id="ARBA00022989"/>
    </source>
</evidence>
<gene>
    <name evidence="8" type="ORF">GsuE55_21670</name>
</gene>
<dbReference type="InterPro" id="IPR011701">
    <property type="entry name" value="MFS"/>
</dbReference>
<keyword evidence="2" id="KW-0813">Transport</keyword>
<dbReference type="InterPro" id="IPR052714">
    <property type="entry name" value="MFS_Exporter"/>
</dbReference>
<evidence type="ECO:0000256" key="6">
    <source>
        <dbReference type="SAM" id="Phobius"/>
    </source>
</evidence>
<evidence type="ECO:0000313" key="8">
    <source>
        <dbReference type="EMBL" id="BBW97334.1"/>
    </source>
</evidence>
<feature type="transmembrane region" description="Helical" evidence="6">
    <location>
        <begin position="303"/>
        <end position="324"/>
    </location>
</feature>
<accession>A0A679FX09</accession>
<dbReference type="CDD" id="cd17489">
    <property type="entry name" value="MFS_YfcJ_like"/>
    <property type="match status" value="1"/>
</dbReference>